<evidence type="ECO:0000313" key="2">
    <source>
        <dbReference type="EMBL" id="KAK1414667.1"/>
    </source>
</evidence>
<organism evidence="3 4">
    <name type="scientific">Tagetes erecta</name>
    <name type="common">African marigold</name>
    <dbReference type="NCBI Taxonomy" id="13708"/>
    <lineage>
        <taxon>Eukaryota</taxon>
        <taxon>Viridiplantae</taxon>
        <taxon>Streptophyta</taxon>
        <taxon>Embryophyta</taxon>
        <taxon>Tracheophyta</taxon>
        <taxon>Spermatophyta</taxon>
        <taxon>Magnoliopsida</taxon>
        <taxon>eudicotyledons</taxon>
        <taxon>Gunneridae</taxon>
        <taxon>Pentapetalae</taxon>
        <taxon>asterids</taxon>
        <taxon>campanulids</taxon>
        <taxon>Asterales</taxon>
        <taxon>Asteraceae</taxon>
        <taxon>Asteroideae</taxon>
        <taxon>Heliantheae alliance</taxon>
        <taxon>Tageteae</taxon>
        <taxon>Tagetes</taxon>
    </lineage>
</organism>
<accession>A0AAD8K3M2</accession>
<name>A0AAD8K3M2_TARER</name>
<dbReference type="EMBL" id="JAUHHV010000008">
    <property type="protein sequence ID" value="KAK1414667.1"/>
    <property type="molecule type" value="Genomic_DNA"/>
</dbReference>
<evidence type="ECO:0000256" key="1">
    <source>
        <dbReference type="SAM" id="MobiDB-lite"/>
    </source>
</evidence>
<evidence type="ECO:0000313" key="4">
    <source>
        <dbReference type="Proteomes" id="UP001229421"/>
    </source>
</evidence>
<keyword evidence="4" id="KW-1185">Reference proteome</keyword>
<evidence type="ECO:0000313" key="3">
    <source>
        <dbReference type="EMBL" id="KAK1414668.1"/>
    </source>
</evidence>
<feature type="region of interest" description="Disordered" evidence="1">
    <location>
        <begin position="21"/>
        <end position="43"/>
    </location>
</feature>
<dbReference type="AlphaFoldDB" id="A0AAD8K3M2"/>
<dbReference type="Proteomes" id="UP001229421">
    <property type="component" value="Unassembled WGS sequence"/>
</dbReference>
<reference evidence="3" key="1">
    <citation type="journal article" date="2023" name="bioRxiv">
        <title>Improved chromosome-level genome assembly for marigold (Tagetes erecta).</title>
        <authorList>
            <person name="Jiang F."/>
            <person name="Yuan L."/>
            <person name="Wang S."/>
            <person name="Wang H."/>
            <person name="Xu D."/>
            <person name="Wang A."/>
            <person name="Fan W."/>
        </authorList>
    </citation>
    <scope>NUCLEOTIDE SEQUENCE</scope>
    <source>
        <strain evidence="3">WSJ</strain>
        <tissue evidence="3">Leaf</tissue>
    </source>
</reference>
<comment type="caution">
    <text evidence="3">The sequence shown here is derived from an EMBL/GenBank/DDBJ whole genome shotgun (WGS) entry which is preliminary data.</text>
</comment>
<gene>
    <name evidence="2" type="ORF">QVD17_30416</name>
    <name evidence="3" type="ORF">QVD17_30417</name>
</gene>
<dbReference type="EMBL" id="JAUHHV010000008">
    <property type="protein sequence ID" value="KAK1414668.1"/>
    <property type="molecule type" value="Genomic_DNA"/>
</dbReference>
<feature type="compositionally biased region" description="Polar residues" evidence="1">
    <location>
        <begin position="21"/>
        <end position="36"/>
    </location>
</feature>
<sequence>MVFMVACIHCYGYQVEKNSSSRQVQGSTRRTSNPHTNARASTSRSRLAALQLAMEPGADHIDVELKGRRFNSATKQAKLLALASFAPTIATWTGSYRSMKAWLPKYQSMQLKTTTQAEGFEVSDQMEFLNQ</sequence>
<proteinExistence type="predicted"/>
<protein>
    <submittedName>
        <fullName evidence="3">Uncharacterized protein</fullName>
    </submittedName>
</protein>